<evidence type="ECO:0000256" key="1">
    <source>
        <dbReference type="ARBA" id="ARBA00005290"/>
    </source>
</evidence>
<feature type="region of interest" description="Disordered" evidence="6">
    <location>
        <begin position="321"/>
        <end position="340"/>
    </location>
</feature>
<dbReference type="InterPro" id="IPR027417">
    <property type="entry name" value="P-loop_NTPase"/>
</dbReference>
<dbReference type="RefSeq" id="XP_020047861.1">
    <property type="nucleotide sequence ID" value="XM_020194513.1"/>
</dbReference>
<feature type="compositionally biased region" description="Basic and acidic residues" evidence="6">
    <location>
        <begin position="323"/>
        <end position="340"/>
    </location>
</feature>
<dbReference type="Proteomes" id="UP000095038">
    <property type="component" value="Unassembled WGS sequence"/>
</dbReference>
<dbReference type="FunFam" id="3.40.50.300:FF:000338">
    <property type="entry name" value="GPN-loop GTPase 2"/>
    <property type="match status" value="1"/>
</dbReference>
<dbReference type="GO" id="GO:0005737">
    <property type="term" value="C:cytoplasm"/>
    <property type="evidence" value="ECO:0007669"/>
    <property type="project" value="TreeGrafter"/>
</dbReference>
<evidence type="ECO:0000256" key="5">
    <source>
        <dbReference type="RuleBase" id="RU365059"/>
    </source>
</evidence>
<evidence type="ECO:0000313" key="7">
    <source>
        <dbReference type="EMBL" id="ODV61554.1"/>
    </source>
</evidence>
<reference evidence="8" key="1">
    <citation type="submission" date="2016-05" db="EMBL/GenBank/DDBJ databases">
        <title>Comparative genomics of biotechnologically important yeasts.</title>
        <authorList>
            <consortium name="DOE Joint Genome Institute"/>
            <person name="Riley R."/>
            <person name="Haridas S."/>
            <person name="Wolfe K.H."/>
            <person name="Lopes M.R."/>
            <person name="Hittinger C.T."/>
            <person name="Goker M."/>
            <person name="Salamov A."/>
            <person name="Wisecaver J."/>
            <person name="Long T.M."/>
            <person name="Aerts A.L."/>
            <person name="Barry K."/>
            <person name="Choi C."/>
            <person name="Clum A."/>
            <person name="Coughlan A.Y."/>
            <person name="Deshpande S."/>
            <person name="Douglass A.P."/>
            <person name="Hanson S.J."/>
            <person name="Klenk H.-P."/>
            <person name="Labutti K."/>
            <person name="Lapidus A."/>
            <person name="Lindquist E."/>
            <person name="Lipzen A."/>
            <person name="Meier-Kolthoff J.P."/>
            <person name="Ohm R.A."/>
            <person name="Otillar R.P."/>
            <person name="Pangilinan J."/>
            <person name="Peng Y."/>
            <person name="Rokas A."/>
            <person name="Rosa C.A."/>
            <person name="Scheuner C."/>
            <person name="Sibirny A.A."/>
            <person name="Slot J.C."/>
            <person name="Stielow J.B."/>
            <person name="Sun H."/>
            <person name="Kurtzman C.P."/>
            <person name="Blackwell M."/>
            <person name="Grigoriev I.V."/>
            <person name="Jeffries T.W."/>
        </authorList>
    </citation>
    <scope>NUCLEOTIDE SEQUENCE [LARGE SCALE GENOMIC DNA]</scope>
    <source>
        <strain evidence="8">DSM 1968</strain>
    </source>
</reference>
<keyword evidence="3 5" id="KW-0378">Hydrolase</keyword>
<keyword evidence="4 5" id="KW-0342">GTP-binding</keyword>
<keyword evidence="2 5" id="KW-0547">Nucleotide-binding</keyword>
<dbReference type="OrthoDB" id="5839at2759"/>
<dbReference type="GO" id="GO:0005525">
    <property type="term" value="F:GTP binding"/>
    <property type="evidence" value="ECO:0007669"/>
    <property type="project" value="UniProtKB-KW"/>
</dbReference>
<dbReference type="CDD" id="cd17871">
    <property type="entry name" value="GPN2"/>
    <property type="match status" value="1"/>
</dbReference>
<evidence type="ECO:0000256" key="6">
    <source>
        <dbReference type="SAM" id="MobiDB-lite"/>
    </source>
</evidence>
<evidence type="ECO:0000256" key="3">
    <source>
        <dbReference type="ARBA" id="ARBA00022801"/>
    </source>
</evidence>
<dbReference type="FunCoup" id="A0A1D2VIV3">
    <property type="interactions" value="1051"/>
</dbReference>
<protein>
    <recommendedName>
        <fullName evidence="5">GPN-loop GTPase 2</fullName>
    </recommendedName>
</protein>
<keyword evidence="8" id="KW-1185">Reference proteome</keyword>
<dbReference type="Pfam" id="PF03029">
    <property type="entry name" value="ATP_bind_1"/>
    <property type="match status" value="1"/>
</dbReference>
<dbReference type="EMBL" id="KV454479">
    <property type="protein sequence ID" value="ODV61554.1"/>
    <property type="molecule type" value="Genomic_DNA"/>
</dbReference>
<proteinExistence type="inferred from homology"/>
<comment type="similarity">
    <text evidence="1 5">Belongs to the GPN-loop GTPase family.</text>
</comment>
<sequence length="370" mass="42993">MVAYGQIVIGPPGSGKSTYCNGMNQFLSAIGRKNCVVNFDPANDRLPYEKNCELDIRDFITVEEVMVENEMGPNGGLMIAIEELNSNQELIEGLIKKFEQLIKEKNYFIIDCPGQVELFTHQLSLNLIFKKLEKKFDFRFVVINLVDSVYITEVSSYISVLLLSLRSMLQLNFPFLNIFSKIDLIHQYRELPFRLEYYTEVQDLQYLINNGEDNQEDENGNEKNQYSLRTKFKGLTEAIAELIEDFQLVSFEVLSIENKKSMINILNKIDNCNGYLFGNSEISDDLIWLQATRQGGIIEENLSVSIHERWIENKTEYDELEMKEEKEKQEQLKRESEKVASQDELNMAMENWESMGNPNDTKVIHKHQKK</sequence>
<dbReference type="STRING" id="1344418.A0A1D2VIV3"/>
<evidence type="ECO:0000313" key="8">
    <source>
        <dbReference type="Proteomes" id="UP000095038"/>
    </source>
</evidence>
<dbReference type="InParanoid" id="A0A1D2VIV3"/>
<dbReference type="InterPro" id="IPR030231">
    <property type="entry name" value="Gpn2"/>
</dbReference>
<organism evidence="7 8">
    <name type="scientific">Ascoidea rubescens DSM 1968</name>
    <dbReference type="NCBI Taxonomy" id="1344418"/>
    <lineage>
        <taxon>Eukaryota</taxon>
        <taxon>Fungi</taxon>
        <taxon>Dikarya</taxon>
        <taxon>Ascomycota</taxon>
        <taxon>Saccharomycotina</taxon>
        <taxon>Saccharomycetes</taxon>
        <taxon>Ascoideaceae</taxon>
        <taxon>Ascoidea</taxon>
    </lineage>
</organism>
<evidence type="ECO:0000256" key="2">
    <source>
        <dbReference type="ARBA" id="ARBA00022741"/>
    </source>
</evidence>
<dbReference type="PANTHER" id="PTHR21231:SF3">
    <property type="entry name" value="GPN-LOOP GTPASE 2"/>
    <property type="match status" value="1"/>
</dbReference>
<name>A0A1D2VIV3_9ASCO</name>
<comment type="function">
    <text evidence="5">Small GTPase required for proper localization of RNA polymerase II and III (RNAPII and RNAPIII). May act at an RNAP assembly step prior to nuclear import.</text>
</comment>
<dbReference type="GO" id="GO:0003924">
    <property type="term" value="F:GTPase activity"/>
    <property type="evidence" value="ECO:0007669"/>
    <property type="project" value="TreeGrafter"/>
</dbReference>
<dbReference type="PANTHER" id="PTHR21231">
    <property type="entry name" value="XPA-BINDING PROTEIN 1-RELATED"/>
    <property type="match status" value="1"/>
</dbReference>
<accession>A0A1D2VIV3</accession>
<comment type="subunit">
    <text evidence="5">Binds to RNA polymerase II (RNAPII).</text>
</comment>
<dbReference type="SUPFAM" id="SSF52540">
    <property type="entry name" value="P-loop containing nucleoside triphosphate hydrolases"/>
    <property type="match status" value="1"/>
</dbReference>
<dbReference type="GO" id="GO:0006606">
    <property type="term" value="P:protein import into nucleus"/>
    <property type="evidence" value="ECO:0007669"/>
    <property type="project" value="EnsemblFungi"/>
</dbReference>
<dbReference type="Gene3D" id="3.40.50.300">
    <property type="entry name" value="P-loop containing nucleotide triphosphate hydrolases"/>
    <property type="match status" value="1"/>
</dbReference>
<gene>
    <name evidence="7" type="ORF">ASCRUDRAFT_80609</name>
</gene>
<dbReference type="GO" id="GO:0034087">
    <property type="term" value="P:establishment of mitotic sister chromatid cohesion"/>
    <property type="evidence" value="ECO:0007669"/>
    <property type="project" value="EnsemblFungi"/>
</dbReference>
<dbReference type="GeneID" id="30968149"/>
<dbReference type="AlphaFoldDB" id="A0A1D2VIV3"/>
<dbReference type="InterPro" id="IPR004130">
    <property type="entry name" value="Gpn"/>
</dbReference>
<evidence type="ECO:0000256" key="4">
    <source>
        <dbReference type="ARBA" id="ARBA00023134"/>
    </source>
</evidence>